<dbReference type="AlphaFoldDB" id="A0A371G1B9"/>
<evidence type="ECO:0000256" key="1">
    <source>
        <dbReference type="SAM" id="MobiDB-lite"/>
    </source>
</evidence>
<sequence>MPRSTSKRLSNSTTKGSYGKTSTSAKKLKLIAGKLHSRWDGPFVITNIFPHGAVPHCHLLTFSFSLALREEEASQPIPSRPRAELAKARMTPA</sequence>
<feature type="region of interest" description="Disordered" evidence="1">
    <location>
        <begin position="1"/>
        <end position="24"/>
    </location>
</feature>
<proteinExistence type="predicted"/>
<organism evidence="2 3">
    <name type="scientific">Mucuna pruriens</name>
    <name type="common">Velvet bean</name>
    <name type="synonym">Dolichos pruriens</name>
    <dbReference type="NCBI Taxonomy" id="157652"/>
    <lineage>
        <taxon>Eukaryota</taxon>
        <taxon>Viridiplantae</taxon>
        <taxon>Streptophyta</taxon>
        <taxon>Embryophyta</taxon>
        <taxon>Tracheophyta</taxon>
        <taxon>Spermatophyta</taxon>
        <taxon>Magnoliopsida</taxon>
        <taxon>eudicotyledons</taxon>
        <taxon>Gunneridae</taxon>
        <taxon>Pentapetalae</taxon>
        <taxon>rosids</taxon>
        <taxon>fabids</taxon>
        <taxon>Fabales</taxon>
        <taxon>Fabaceae</taxon>
        <taxon>Papilionoideae</taxon>
        <taxon>50 kb inversion clade</taxon>
        <taxon>NPAAA clade</taxon>
        <taxon>indigoferoid/millettioid clade</taxon>
        <taxon>Phaseoleae</taxon>
        <taxon>Mucuna</taxon>
    </lineage>
</organism>
<dbReference type="Proteomes" id="UP000257109">
    <property type="component" value="Unassembled WGS sequence"/>
</dbReference>
<keyword evidence="3" id="KW-1185">Reference proteome</keyword>
<feature type="region of interest" description="Disordered" evidence="1">
    <location>
        <begin position="73"/>
        <end position="93"/>
    </location>
</feature>
<reference evidence="2" key="1">
    <citation type="submission" date="2018-05" db="EMBL/GenBank/DDBJ databases">
        <title>Draft genome of Mucuna pruriens seed.</title>
        <authorList>
            <person name="Nnadi N.E."/>
            <person name="Vos R."/>
            <person name="Hasami M.H."/>
            <person name="Devisetty U.K."/>
            <person name="Aguiy J.C."/>
        </authorList>
    </citation>
    <scope>NUCLEOTIDE SEQUENCE [LARGE SCALE GENOMIC DNA]</scope>
    <source>
        <strain evidence="2">JCA_2017</strain>
    </source>
</reference>
<feature type="compositionally biased region" description="Low complexity" evidence="1">
    <location>
        <begin position="12"/>
        <end position="24"/>
    </location>
</feature>
<gene>
    <name evidence="2" type="ORF">CR513_34617</name>
</gene>
<accession>A0A371G1B9</accession>
<dbReference type="EMBL" id="QJKJ01007074">
    <property type="protein sequence ID" value="RDX84354.1"/>
    <property type="molecule type" value="Genomic_DNA"/>
</dbReference>
<feature type="non-terminal residue" evidence="2">
    <location>
        <position position="1"/>
    </location>
</feature>
<name>A0A371G1B9_MUCPR</name>
<protein>
    <submittedName>
        <fullName evidence="2">Uncharacterized protein</fullName>
    </submittedName>
</protein>
<comment type="caution">
    <text evidence="2">The sequence shown here is derived from an EMBL/GenBank/DDBJ whole genome shotgun (WGS) entry which is preliminary data.</text>
</comment>
<evidence type="ECO:0000313" key="2">
    <source>
        <dbReference type="EMBL" id="RDX84354.1"/>
    </source>
</evidence>
<evidence type="ECO:0000313" key="3">
    <source>
        <dbReference type="Proteomes" id="UP000257109"/>
    </source>
</evidence>